<dbReference type="HOGENOM" id="CLU_005230_0_0_1"/>
<evidence type="ECO:0000313" key="11">
    <source>
        <dbReference type="EnsemblMetazoa" id="HelroP187042"/>
    </source>
</evidence>
<dbReference type="EMBL" id="AMQM01004491">
    <property type="status" value="NOT_ANNOTATED_CDS"/>
    <property type="molecule type" value="Genomic_DNA"/>
</dbReference>
<dbReference type="PANTHER" id="PTHR11629:SF63">
    <property type="entry name" value="V-TYPE PROTON ATPASE SUBUNIT A"/>
    <property type="match status" value="1"/>
</dbReference>
<evidence type="ECO:0000313" key="12">
    <source>
        <dbReference type="Proteomes" id="UP000015101"/>
    </source>
</evidence>
<dbReference type="GO" id="GO:0007035">
    <property type="term" value="P:vacuolar acidification"/>
    <property type="evidence" value="ECO:0000318"/>
    <property type="project" value="GO_Central"/>
</dbReference>
<dbReference type="EMBL" id="KB096590">
    <property type="protein sequence ID" value="ESO03533.1"/>
    <property type="molecule type" value="Genomic_DNA"/>
</dbReference>
<dbReference type="OMA" id="YLIAECW"/>
<dbReference type="GO" id="GO:0000220">
    <property type="term" value="C:vacuolar proton-transporting V-type ATPase, V0 domain"/>
    <property type="evidence" value="ECO:0007669"/>
    <property type="project" value="InterPro"/>
</dbReference>
<organism evidence="11 12">
    <name type="scientific">Helobdella robusta</name>
    <name type="common">Californian leech</name>
    <dbReference type="NCBI Taxonomy" id="6412"/>
    <lineage>
        <taxon>Eukaryota</taxon>
        <taxon>Metazoa</taxon>
        <taxon>Spiralia</taxon>
        <taxon>Lophotrochozoa</taxon>
        <taxon>Annelida</taxon>
        <taxon>Clitellata</taxon>
        <taxon>Hirudinea</taxon>
        <taxon>Rhynchobdellida</taxon>
        <taxon>Glossiphoniidae</taxon>
        <taxon>Helobdella</taxon>
    </lineage>
</organism>
<evidence type="ECO:0000256" key="5">
    <source>
        <dbReference type="ARBA" id="ARBA00022781"/>
    </source>
</evidence>
<evidence type="ECO:0000313" key="10">
    <source>
        <dbReference type="EMBL" id="ESO03533.1"/>
    </source>
</evidence>
<dbReference type="STRING" id="6412.T1FP60"/>
<evidence type="ECO:0000256" key="9">
    <source>
        <dbReference type="RuleBase" id="RU361189"/>
    </source>
</evidence>
<proteinExistence type="inferred from homology"/>
<keyword evidence="5 9" id="KW-0375">Hydrogen ion transport</keyword>
<dbReference type="GO" id="GO:0016471">
    <property type="term" value="C:vacuolar proton-transporting V-type ATPase complex"/>
    <property type="evidence" value="ECO:0000318"/>
    <property type="project" value="GO_Central"/>
</dbReference>
<name>T1FP60_HELRO</name>
<dbReference type="RefSeq" id="XP_009018090.1">
    <property type="nucleotide sequence ID" value="XM_009019842.1"/>
</dbReference>
<evidence type="ECO:0000256" key="6">
    <source>
        <dbReference type="ARBA" id="ARBA00022989"/>
    </source>
</evidence>
<comment type="function">
    <text evidence="9">Essential component of the vacuolar proton pump (V-ATPase), a multimeric enzyme that catalyzes the translocation of protons across the membranes. Required for assembly and activity of the V-ATPase.</text>
</comment>
<protein>
    <recommendedName>
        <fullName evidence="9">V-type proton ATPase subunit a</fullName>
    </recommendedName>
</protein>
<dbReference type="PIRSF" id="PIRSF001293">
    <property type="entry name" value="ATP6V0A1"/>
    <property type="match status" value="1"/>
</dbReference>
<accession>T1FP60</accession>
<keyword evidence="8 9" id="KW-0472">Membrane</keyword>
<evidence type="ECO:0000256" key="1">
    <source>
        <dbReference type="ARBA" id="ARBA00004141"/>
    </source>
</evidence>
<evidence type="ECO:0000256" key="2">
    <source>
        <dbReference type="ARBA" id="ARBA00009904"/>
    </source>
</evidence>
<reference evidence="11" key="3">
    <citation type="submission" date="2015-06" db="UniProtKB">
        <authorList>
            <consortium name="EnsemblMetazoa"/>
        </authorList>
    </citation>
    <scope>IDENTIFICATION</scope>
</reference>
<evidence type="ECO:0000256" key="7">
    <source>
        <dbReference type="ARBA" id="ARBA00023065"/>
    </source>
</evidence>
<feature type="transmembrane region" description="Helical" evidence="9">
    <location>
        <begin position="533"/>
        <end position="551"/>
    </location>
</feature>
<dbReference type="GO" id="GO:0046961">
    <property type="term" value="F:proton-transporting ATPase activity, rotational mechanism"/>
    <property type="evidence" value="ECO:0007669"/>
    <property type="project" value="InterPro"/>
</dbReference>
<feature type="transmembrane region" description="Helical" evidence="9">
    <location>
        <begin position="634"/>
        <end position="656"/>
    </location>
</feature>
<dbReference type="Proteomes" id="UP000015101">
    <property type="component" value="Unassembled WGS sequence"/>
</dbReference>
<dbReference type="InterPro" id="IPR002490">
    <property type="entry name" value="V-ATPase_116kDa_su"/>
</dbReference>
<dbReference type="Pfam" id="PF01496">
    <property type="entry name" value="V_ATPase_I"/>
    <property type="match status" value="1"/>
</dbReference>
<evidence type="ECO:0000256" key="8">
    <source>
        <dbReference type="ARBA" id="ARBA00023136"/>
    </source>
</evidence>
<dbReference type="eggNOG" id="KOG2189">
    <property type="taxonomic scope" value="Eukaryota"/>
</dbReference>
<reference evidence="10 12" key="2">
    <citation type="journal article" date="2013" name="Nature">
        <title>Insights into bilaterian evolution from three spiralian genomes.</title>
        <authorList>
            <person name="Simakov O."/>
            <person name="Marletaz F."/>
            <person name="Cho S.J."/>
            <person name="Edsinger-Gonzales E."/>
            <person name="Havlak P."/>
            <person name="Hellsten U."/>
            <person name="Kuo D.H."/>
            <person name="Larsson T."/>
            <person name="Lv J."/>
            <person name="Arendt D."/>
            <person name="Savage R."/>
            <person name="Osoegawa K."/>
            <person name="de Jong P."/>
            <person name="Grimwood J."/>
            <person name="Chapman J.A."/>
            <person name="Shapiro H."/>
            <person name="Aerts A."/>
            <person name="Otillar R.P."/>
            <person name="Terry A.Y."/>
            <person name="Boore J.L."/>
            <person name="Grigoriev I.V."/>
            <person name="Lindberg D.R."/>
            <person name="Seaver E.C."/>
            <person name="Weisblat D.A."/>
            <person name="Putnam N.H."/>
            <person name="Rokhsar D.S."/>
        </authorList>
    </citation>
    <scope>NUCLEOTIDE SEQUENCE</scope>
</reference>
<keyword evidence="4 9" id="KW-0812">Transmembrane</keyword>
<dbReference type="InParanoid" id="T1FP60"/>
<feature type="transmembrane region" description="Helical" evidence="9">
    <location>
        <begin position="389"/>
        <end position="420"/>
    </location>
</feature>
<dbReference type="KEGG" id="hro:HELRODRAFT_187042"/>
<feature type="transmembrane region" description="Helical" evidence="9">
    <location>
        <begin position="440"/>
        <end position="459"/>
    </location>
</feature>
<dbReference type="InterPro" id="IPR026028">
    <property type="entry name" value="V-type_ATPase_116kDa_su_euka"/>
</dbReference>
<dbReference type="GO" id="GO:0051117">
    <property type="term" value="F:ATPase binding"/>
    <property type="evidence" value="ECO:0000318"/>
    <property type="project" value="GO_Central"/>
</dbReference>
<keyword evidence="3 9" id="KW-0813">Transport</keyword>
<reference evidence="12" key="1">
    <citation type="submission" date="2012-12" db="EMBL/GenBank/DDBJ databases">
        <authorList>
            <person name="Hellsten U."/>
            <person name="Grimwood J."/>
            <person name="Chapman J.A."/>
            <person name="Shapiro H."/>
            <person name="Aerts A."/>
            <person name="Otillar R.P."/>
            <person name="Terry A.Y."/>
            <person name="Boore J.L."/>
            <person name="Simakov O."/>
            <person name="Marletaz F."/>
            <person name="Cho S.-J."/>
            <person name="Edsinger-Gonzales E."/>
            <person name="Havlak P."/>
            <person name="Kuo D.-H."/>
            <person name="Larsson T."/>
            <person name="Lv J."/>
            <person name="Arendt D."/>
            <person name="Savage R."/>
            <person name="Osoegawa K."/>
            <person name="de Jong P."/>
            <person name="Lindberg D.R."/>
            <person name="Seaver E.C."/>
            <person name="Weisblat D.A."/>
            <person name="Putnam N.H."/>
            <person name="Grigoriev I.V."/>
            <person name="Rokhsar D.S."/>
        </authorList>
    </citation>
    <scope>NUCLEOTIDE SEQUENCE</scope>
</reference>
<dbReference type="PANTHER" id="PTHR11629">
    <property type="entry name" value="VACUOLAR PROTON ATPASES"/>
    <property type="match status" value="1"/>
</dbReference>
<comment type="subcellular location">
    <subcellularLocation>
        <location evidence="1">Membrane</location>
        <topology evidence="1">Multi-pass membrane protein</topology>
    </subcellularLocation>
</comment>
<keyword evidence="7 9" id="KW-0406">Ion transport</keyword>
<dbReference type="CTD" id="20210607"/>
<sequence length="849" mass="97060">MGSLYRSEPMSKCMLYVQNDVAYACMSALGELGVVQFDDMNAGLMAHSKKYSMEVKRCDEMERQLRYFRSMLAEEGIQMGSININPDAPEISKMAEMESVFKESERRLREVSASLTSMKSNRAQLIEMQQLLMKAHIVFQEQQTLQVMAADAPDQRESGNLGFASAVILNDKLMSMERLLWFACRGNVLVRSAVLEENIEDPNTNALVCKAVVFVFFQGDRLKERVKKIMEGYHANVYQCPDSLMDAERLRADVEGKIGDLNAVIEQTTSYRHQQLEEVAKKLAVWIVQIRKMKCIFHTLNTLSMEMAQKYLVGQCWCPNACMDGIKMALKRAADTYGVGPSGAILNSIDQSREVPPTYNITNRFTKVYQSIVNSYGIASYEEINPAPFIIITFPFLFSLMFGDAGHGMLVFLIALWMVLSESKFMGQNSDNEIWNIFFGGRYIILLMGIFSVYSGIMYNDVFAKPINIFGSAWYASPSKYQQHLHTNKDIMLNPLHDNVSDYRGFPFPFGMDPIWMMSQNKITWLNSFKMKVSIIFGVFQMFFGVLLSFFNHRHFRDPLNIFCEFLPEMLFLMCMFGYLVLLIFYKWIAFDATMASCSPSLLINLISMFLYNYSDEPCSPTNFYPKQKDFQTALLLIVALCIPWLLLPKPLILRYKNKKRMMMMMKLKKPLEDIEQGETNMGMELAEDINHNKVPSAKHDQPNEPSALAAAGHGEEFSFGDVFIHQCIHTIEYCLGCISHTASYLRLWALSLAHAELSEVLWKMVLHNGFTLGAGSTNSPSLSCIILFIIWTPWAALTVAILLLMEGLSAFLHTLRLHWVEFQSKFYKGEGTKFTPFSFKKILKHYED</sequence>
<feature type="transmembrane region" description="Helical" evidence="9">
    <location>
        <begin position="571"/>
        <end position="589"/>
    </location>
</feature>
<feature type="transmembrane region" description="Helical" evidence="9">
    <location>
        <begin position="786"/>
        <end position="806"/>
    </location>
</feature>
<dbReference type="EnsemblMetazoa" id="HelroT187042">
    <property type="protein sequence ID" value="HelroP187042"/>
    <property type="gene ID" value="HelroG187042"/>
</dbReference>
<comment type="similarity">
    <text evidence="2 9">Belongs to the V-ATPase 116 kDa subunit family.</text>
</comment>
<keyword evidence="6 9" id="KW-1133">Transmembrane helix</keyword>
<dbReference type="OrthoDB" id="10264220at2759"/>
<keyword evidence="12" id="KW-1185">Reference proteome</keyword>
<dbReference type="GeneID" id="20210607"/>
<evidence type="ECO:0000256" key="3">
    <source>
        <dbReference type="ARBA" id="ARBA00022448"/>
    </source>
</evidence>
<gene>
    <name evidence="11" type="primary">20210607</name>
    <name evidence="10" type="ORF">HELRODRAFT_187042</name>
</gene>
<dbReference type="AlphaFoldDB" id="T1FP60"/>
<dbReference type="GO" id="GO:0005886">
    <property type="term" value="C:plasma membrane"/>
    <property type="evidence" value="ECO:0000318"/>
    <property type="project" value="GO_Central"/>
</dbReference>
<evidence type="ECO:0000256" key="4">
    <source>
        <dbReference type="ARBA" id="ARBA00022692"/>
    </source>
</evidence>